<dbReference type="GO" id="GO:0000978">
    <property type="term" value="F:RNA polymerase II cis-regulatory region sequence-specific DNA binding"/>
    <property type="evidence" value="ECO:0007669"/>
    <property type="project" value="TreeGrafter"/>
</dbReference>
<dbReference type="FunFam" id="1.10.10.10:FF:000057">
    <property type="entry name" value="Heat shock transcription factor 1"/>
    <property type="match status" value="1"/>
</dbReference>
<keyword evidence="4" id="KW-0346">Stress response</keyword>
<dbReference type="Gene3D" id="1.10.10.10">
    <property type="entry name" value="Winged helix-like DNA-binding domain superfamily/Winged helix DNA-binding domain"/>
    <property type="match status" value="1"/>
</dbReference>
<dbReference type="EMBL" id="WOCE01000003">
    <property type="protein sequence ID" value="KAE9617637.1"/>
    <property type="molecule type" value="Genomic_DNA"/>
</dbReference>
<dbReference type="PANTHER" id="PTHR10015">
    <property type="entry name" value="HEAT SHOCK TRANSCRIPTION FACTOR"/>
    <property type="match status" value="1"/>
</dbReference>
<dbReference type="Pfam" id="PF00447">
    <property type="entry name" value="HSF_DNA-bind"/>
    <property type="match status" value="1"/>
</dbReference>
<dbReference type="SUPFAM" id="SSF46785">
    <property type="entry name" value="Winged helix' DNA-binding domain"/>
    <property type="match status" value="1"/>
</dbReference>
<keyword evidence="3" id="KW-0805">Transcription regulation</keyword>
<organism evidence="9 10">
    <name type="scientific">Lupinus albus</name>
    <name type="common">White lupine</name>
    <name type="synonym">Lupinus termis</name>
    <dbReference type="NCBI Taxonomy" id="3870"/>
    <lineage>
        <taxon>Eukaryota</taxon>
        <taxon>Viridiplantae</taxon>
        <taxon>Streptophyta</taxon>
        <taxon>Embryophyta</taxon>
        <taxon>Tracheophyta</taxon>
        <taxon>Spermatophyta</taxon>
        <taxon>Magnoliopsida</taxon>
        <taxon>eudicotyledons</taxon>
        <taxon>Gunneridae</taxon>
        <taxon>Pentapetalae</taxon>
        <taxon>rosids</taxon>
        <taxon>fabids</taxon>
        <taxon>Fabales</taxon>
        <taxon>Fabaceae</taxon>
        <taxon>Papilionoideae</taxon>
        <taxon>50 kb inversion clade</taxon>
        <taxon>genistoids sensu lato</taxon>
        <taxon>core genistoids</taxon>
        <taxon>Genisteae</taxon>
        <taxon>Lupinus</taxon>
    </lineage>
</organism>
<reference evidence="10" key="1">
    <citation type="journal article" date="2020" name="Nat. Commun.">
        <title>Genome sequence of the cluster root forming white lupin.</title>
        <authorList>
            <person name="Hufnagel B."/>
            <person name="Marques A."/>
            <person name="Soriano A."/>
            <person name="Marques L."/>
            <person name="Divol F."/>
            <person name="Doumas P."/>
            <person name="Sallet E."/>
            <person name="Mancinotti D."/>
            <person name="Carrere S."/>
            <person name="Marande W."/>
            <person name="Arribat S."/>
            <person name="Keller J."/>
            <person name="Huneau C."/>
            <person name="Blein T."/>
            <person name="Aime D."/>
            <person name="Laguerre M."/>
            <person name="Taylor J."/>
            <person name="Schubert V."/>
            <person name="Nelson M."/>
            <person name="Geu-Flores F."/>
            <person name="Crespi M."/>
            <person name="Gallardo-Guerrero K."/>
            <person name="Delaux P.-M."/>
            <person name="Salse J."/>
            <person name="Berges H."/>
            <person name="Guyot R."/>
            <person name="Gouzy J."/>
            <person name="Peret B."/>
        </authorList>
    </citation>
    <scope>NUCLEOTIDE SEQUENCE [LARGE SCALE GENOMIC DNA]</scope>
    <source>
        <strain evidence="10">cv. Amiga</strain>
    </source>
</reference>
<evidence type="ECO:0000313" key="9">
    <source>
        <dbReference type="EMBL" id="KAE9617637.1"/>
    </source>
</evidence>
<keyword evidence="5 9" id="KW-0238">DNA-binding</keyword>
<protein>
    <submittedName>
        <fullName evidence="9">Putative transcription factor HSF-type-DNA-binding family</fullName>
    </submittedName>
</protein>
<dbReference type="PANTHER" id="PTHR10015:SF334">
    <property type="entry name" value="HEAT STRESS TRANSCRIPTION FACTOR A-6B"/>
    <property type="match status" value="1"/>
</dbReference>
<keyword evidence="10" id="KW-1185">Reference proteome</keyword>
<evidence type="ECO:0000256" key="1">
    <source>
        <dbReference type="ARBA" id="ARBA00004123"/>
    </source>
</evidence>
<evidence type="ECO:0000256" key="4">
    <source>
        <dbReference type="ARBA" id="ARBA00023016"/>
    </source>
</evidence>
<dbReference type="InterPro" id="IPR036390">
    <property type="entry name" value="WH_DNA-bd_sf"/>
</dbReference>
<evidence type="ECO:0000313" key="10">
    <source>
        <dbReference type="Proteomes" id="UP000447434"/>
    </source>
</evidence>
<comment type="subcellular location">
    <subcellularLocation>
        <location evidence="1">Nucleus</location>
    </subcellularLocation>
</comment>
<dbReference type="GO" id="GO:0005634">
    <property type="term" value="C:nucleus"/>
    <property type="evidence" value="ECO:0007669"/>
    <property type="project" value="UniProtKB-SubCell"/>
</dbReference>
<proteinExistence type="inferred from homology"/>
<keyword evidence="6" id="KW-0804">Transcription</keyword>
<evidence type="ECO:0000256" key="5">
    <source>
        <dbReference type="ARBA" id="ARBA00023125"/>
    </source>
</evidence>
<dbReference type="SMART" id="SM00415">
    <property type="entry name" value="HSF"/>
    <property type="match status" value="1"/>
</dbReference>
<comment type="caution">
    <text evidence="9">The sequence shown here is derived from an EMBL/GenBank/DDBJ whole genome shotgun (WGS) entry which is preliminary data.</text>
</comment>
<dbReference type="GO" id="GO:0003700">
    <property type="term" value="F:DNA-binding transcription factor activity"/>
    <property type="evidence" value="ECO:0007669"/>
    <property type="project" value="InterPro"/>
</dbReference>
<accession>A0A6A4QVI4</accession>
<dbReference type="InterPro" id="IPR000232">
    <property type="entry name" value="HSF_DNA-bd"/>
</dbReference>
<gene>
    <name evidence="9" type="ORF">Lalb_Chr03g0037461</name>
</gene>
<dbReference type="AlphaFoldDB" id="A0A6A4QVI4"/>
<keyword evidence="7" id="KW-0539">Nucleus</keyword>
<keyword evidence="2" id="KW-0597">Phosphoprotein</keyword>
<name>A0A6A4QVI4_LUPAL</name>
<dbReference type="GO" id="GO:0034605">
    <property type="term" value="P:cellular response to heat"/>
    <property type="evidence" value="ECO:0007669"/>
    <property type="project" value="TreeGrafter"/>
</dbReference>
<dbReference type="Proteomes" id="UP000447434">
    <property type="component" value="Chromosome 3"/>
</dbReference>
<dbReference type="OrthoDB" id="60033at2759"/>
<evidence type="ECO:0000256" key="8">
    <source>
        <dbReference type="ARBA" id="ARBA00061350"/>
    </source>
</evidence>
<evidence type="ECO:0000256" key="6">
    <source>
        <dbReference type="ARBA" id="ARBA00023163"/>
    </source>
</evidence>
<evidence type="ECO:0000256" key="7">
    <source>
        <dbReference type="ARBA" id="ARBA00023242"/>
    </source>
</evidence>
<dbReference type="PROSITE" id="PS00434">
    <property type="entry name" value="HSF_DOMAIN"/>
    <property type="match status" value="1"/>
</dbReference>
<sequence>MKDEFLGESYEGVVPQPMEGLHESGPPPFLTKTYDIVEDVSTNQIISWSKGNNSFIVWDHQAFSISLLPRYFKHNNFSSFVRQLNTYGFRKVDPDKWEFANEGFVRGQRHLLKNIRRRKTTQPHTPQHAQDPCVEVGKFGLDFEIDRLKRDKQVLMVEVVKLRQQHQNTRNTLQEMENRLQNTEQKQQHMMKFLARAMQNPNFMQQWVQQKEIEEAISKKRRLNIDQGMTSNIVNVEVDHELGYVHEKCSVFVKLEQKEYNEILELEVSDLNLVMDLKEQNGSQRNVEEKGIELESIDKGIDEAFWEEFLNEGTQENLVGFNNEGDEDIDVLVKEFDYLA</sequence>
<dbReference type="PRINTS" id="PR00056">
    <property type="entry name" value="HSFDOMAIN"/>
</dbReference>
<evidence type="ECO:0000256" key="3">
    <source>
        <dbReference type="ARBA" id="ARBA00023015"/>
    </source>
</evidence>
<dbReference type="InterPro" id="IPR036388">
    <property type="entry name" value="WH-like_DNA-bd_sf"/>
</dbReference>
<comment type="similarity">
    <text evidence="8">Belongs to the HSF family. Class A subfamily.</text>
</comment>
<dbReference type="GO" id="GO:0006357">
    <property type="term" value="P:regulation of transcription by RNA polymerase II"/>
    <property type="evidence" value="ECO:0007669"/>
    <property type="project" value="TreeGrafter"/>
</dbReference>
<evidence type="ECO:0000256" key="2">
    <source>
        <dbReference type="ARBA" id="ARBA00022553"/>
    </source>
</evidence>